<dbReference type="EMBL" id="CAJJDM010000129">
    <property type="protein sequence ID" value="CAD8105034.1"/>
    <property type="molecule type" value="Genomic_DNA"/>
</dbReference>
<proteinExistence type="predicted"/>
<keyword evidence="3" id="KW-1185">Reference proteome</keyword>
<name>A0A8S1PQ85_PARPR</name>
<sequence>MVRSLVLLSLLIVSYTMTIKINGCTCEEVLKQEECDNYHPDGNINCDWNEQKNTCDSDPKVTCSLIDGQELCRAQSVCGWVENKCVDFKQCSDYKETVDQKCNNINHQCIVLEDDKCGKKKPLECESLANEVCKSTSESICVLYGDPAKCITMKSCDQGSYNEEQCKRSFGSCVWDTNKCREKKCSDILVKDQCRFFSLSLQPSYATLCHWTAEGKCIDGEDEHYTAETCFSESAYSKVWKDNKCQSCADSPVDSKALSIIMILFAIIMM</sequence>
<feature type="chain" id="PRO_5035744134" evidence="1">
    <location>
        <begin position="19"/>
        <end position="270"/>
    </location>
</feature>
<keyword evidence="1" id="KW-0732">Signal</keyword>
<reference evidence="2" key="1">
    <citation type="submission" date="2021-01" db="EMBL/GenBank/DDBJ databases">
        <authorList>
            <consortium name="Genoscope - CEA"/>
            <person name="William W."/>
        </authorList>
    </citation>
    <scope>NUCLEOTIDE SEQUENCE</scope>
</reference>
<feature type="signal peptide" evidence="1">
    <location>
        <begin position="1"/>
        <end position="18"/>
    </location>
</feature>
<accession>A0A8S1PQ85</accession>
<dbReference type="AlphaFoldDB" id="A0A8S1PQ85"/>
<evidence type="ECO:0000313" key="3">
    <source>
        <dbReference type="Proteomes" id="UP000688137"/>
    </source>
</evidence>
<dbReference type="OMA" id="HYTAETC"/>
<organism evidence="2 3">
    <name type="scientific">Paramecium primaurelia</name>
    <dbReference type="NCBI Taxonomy" id="5886"/>
    <lineage>
        <taxon>Eukaryota</taxon>
        <taxon>Sar</taxon>
        <taxon>Alveolata</taxon>
        <taxon>Ciliophora</taxon>
        <taxon>Intramacronucleata</taxon>
        <taxon>Oligohymenophorea</taxon>
        <taxon>Peniculida</taxon>
        <taxon>Parameciidae</taxon>
        <taxon>Paramecium</taxon>
    </lineage>
</organism>
<comment type="caution">
    <text evidence="2">The sequence shown here is derived from an EMBL/GenBank/DDBJ whole genome shotgun (WGS) entry which is preliminary data.</text>
</comment>
<protein>
    <submittedName>
        <fullName evidence="2">Uncharacterized protein</fullName>
    </submittedName>
</protein>
<evidence type="ECO:0000313" key="2">
    <source>
        <dbReference type="EMBL" id="CAD8105034.1"/>
    </source>
</evidence>
<evidence type="ECO:0000256" key="1">
    <source>
        <dbReference type="SAM" id="SignalP"/>
    </source>
</evidence>
<gene>
    <name evidence="2" type="ORF">PPRIM_AZ9-3.1.T1260017</name>
</gene>
<dbReference type="Proteomes" id="UP000688137">
    <property type="component" value="Unassembled WGS sequence"/>
</dbReference>